<protein>
    <submittedName>
        <fullName evidence="6">LysR family transcriptional regulator</fullName>
    </submittedName>
</protein>
<dbReference type="Pfam" id="PF00126">
    <property type="entry name" value="HTH_1"/>
    <property type="match status" value="1"/>
</dbReference>
<feature type="domain" description="HTH lysR-type" evidence="5">
    <location>
        <begin position="2"/>
        <end position="59"/>
    </location>
</feature>
<dbReference type="GO" id="GO:0003677">
    <property type="term" value="F:DNA binding"/>
    <property type="evidence" value="ECO:0007669"/>
    <property type="project" value="UniProtKB-KW"/>
</dbReference>
<dbReference type="PROSITE" id="PS50931">
    <property type="entry name" value="HTH_LYSR"/>
    <property type="match status" value="1"/>
</dbReference>
<name>A0A7D5IX19_9MICO</name>
<dbReference type="AlphaFoldDB" id="A0A7D5IX19"/>
<evidence type="ECO:0000256" key="4">
    <source>
        <dbReference type="ARBA" id="ARBA00023163"/>
    </source>
</evidence>
<accession>A0A7D5IX19</accession>
<evidence type="ECO:0000313" key="6">
    <source>
        <dbReference type="EMBL" id="QLD12402.1"/>
    </source>
</evidence>
<comment type="similarity">
    <text evidence="1">Belongs to the LysR transcriptional regulatory family.</text>
</comment>
<dbReference type="Pfam" id="PF03466">
    <property type="entry name" value="LysR_substrate"/>
    <property type="match status" value="1"/>
</dbReference>
<dbReference type="InterPro" id="IPR036388">
    <property type="entry name" value="WH-like_DNA-bd_sf"/>
</dbReference>
<dbReference type="InterPro" id="IPR036390">
    <property type="entry name" value="WH_DNA-bd_sf"/>
</dbReference>
<dbReference type="GO" id="GO:0003700">
    <property type="term" value="F:DNA-binding transcription factor activity"/>
    <property type="evidence" value="ECO:0007669"/>
    <property type="project" value="InterPro"/>
</dbReference>
<keyword evidence="2" id="KW-0805">Transcription regulation</keyword>
<dbReference type="Gene3D" id="3.40.190.10">
    <property type="entry name" value="Periplasmic binding protein-like II"/>
    <property type="match status" value="2"/>
</dbReference>
<organism evidence="6 7">
    <name type="scientific">Microbacterium oleivorans</name>
    <dbReference type="NCBI Taxonomy" id="273677"/>
    <lineage>
        <taxon>Bacteria</taxon>
        <taxon>Bacillati</taxon>
        <taxon>Actinomycetota</taxon>
        <taxon>Actinomycetes</taxon>
        <taxon>Micrococcales</taxon>
        <taxon>Microbacteriaceae</taxon>
        <taxon>Microbacterium</taxon>
    </lineage>
</organism>
<dbReference type="SUPFAM" id="SSF53850">
    <property type="entry name" value="Periplasmic binding protein-like II"/>
    <property type="match status" value="1"/>
</dbReference>
<dbReference type="GO" id="GO:0032993">
    <property type="term" value="C:protein-DNA complex"/>
    <property type="evidence" value="ECO:0007669"/>
    <property type="project" value="TreeGrafter"/>
</dbReference>
<dbReference type="InterPro" id="IPR005119">
    <property type="entry name" value="LysR_subst-bd"/>
</dbReference>
<dbReference type="RefSeq" id="WP_178013126.1">
    <property type="nucleotide sequence ID" value="NZ_CP058316.1"/>
</dbReference>
<dbReference type="PANTHER" id="PTHR30346:SF29">
    <property type="entry name" value="LYSR SUBSTRATE-BINDING"/>
    <property type="match status" value="1"/>
</dbReference>
<dbReference type="FunFam" id="1.10.10.10:FF:000001">
    <property type="entry name" value="LysR family transcriptional regulator"/>
    <property type="match status" value="1"/>
</dbReference>
<dbReference type="EMBL" id="CP058316">
    <property type="protein sequence ID" value="QLD12402.1"/>
    <property type="molecule type" value="Genomic_DNA"/>
</dbReference>
<keyword evidence="4" id="KW-0804">Transcription</keyword>
<evidence type="ECO:0000256" key="1">
    <source>
        <dbReference type="ARBA" id="ARBA00009437"/>
    </source>
</evidence>
<evidence type="ECO:0000256" key="3">
    <source>
        <dbReference type="ARBA" id="ARBA00023125"/>
    </source>
</evidence>
<proteinExistence type="inferred from homology"/>
<evidence type="ECO:0000256" key="2">
    <source>
        <dbReference type="ARBA" id="ARBA00023015"/>
    </source>
</evidence>
<evidence type="ECO:0000313" key="7">
    <source>
        <dbReference type="Proteomes" id="UP000509638"/>
    </source>
</evidence>
<sequence length="302" mass="32129">MIDLDAVQSLRTVAREGSVSAAAAALGFTPSAVSQQIKRLERETGLALLERVGRGVALTDAGTQLVVGSTAILADLERLRADLHAAAPDDGTVAGELRIAAFSTVVRGLFGSVLVDLARAHPGLRVLLRESEPWETVALVASGQRDLGIVHQWGGVTLAIPDHVVVTPLFTDVADVIVHRGHPLASRSVLRPADLAQEQWVATFDTSICRQWLRRLFDGVRNAPRVVYESMEFDNHLELVRTGAVIALVPRLGRGDLGPDLVAIPTAEPASTRDIVAVHRRSQADSPAVRAALGALLAHSAP</sequence>
<reference evidence="6 7" key="1">
    <citation type="submission" date="2020-06" db="EMBL/GenBank/DDBJ databases">
        <authorList>
            <person name="Jo H."/>
        </authorList>
    </citation>
    <scope>NUCLEOTIDE SEQUENCE [LARGE SCALE GENOMIC DNA]</scope>
    <source>
        <strain evidence="6 7">I46</strain>
    </source>
</reference>
<dbReference type="SUPFAM" id="SSF46785">
    <property type="entry name" value="Winged helix' DNA-binding domain"/>
    <property type="match status" value="1"/>
</dbReference>
<dbReference type="PANTHER" id="PTHR30346">
    <property type="entry name" value="TRANSCRIPTIONAL DUAL REGULATOR HCAR-RELATED"/>
    <property type="match status" value="1"/>
</dbReference>
<dbReference type="Gene3D" id="1.10.10.10">
    <property type="entry name" value="Winged helix-like DNA-binding domain superfamily/Winged helix DNA-binding domain"/>
    <property type="match status" value="1"/>
</dbReference>
<evidence type="ECO:0000259" key="5">
    <source>
        <dbReference type="PROSITE" id="PS50931"/>
    </source>
</evidence>
<keyword evidence="3" id="KW-0238">DNA-binding</keyword>
<dbReference type="InterPro" id="IPR000847">
    <property type="entry name" value="LysR_HTH_N"/>
</dbReference>
<gene>
    <name evidence="6" type="ORF">HW566_11845</name>
</gene>
<dbReference type="Proteomes" id="UP000509638">
    <property type="component" value="Chromosome"/>
</dbReference>